<evidence type="ECO:0000256" key="1">
    <source>
        <dbReference type="ARBA" id="ARBA00009400"/>
    </source>
</evidence>
<proteinExistence type="inferred from homology"/>
<name>A0A3A9JHG3_9PROT</name>
<dbReference type="NCBIfam" id="TIGR01334">
    <property type="entry name" value="modD"/>
    <property type="match status" value="1"/>
</dbReference>
<dbReference type="Gene3D" id="3.20.20.70">
    <property type="entry name" value="Aldolase class I"/>
    <property type="match status" value="1"/>
</dbReference>
<dbReference type="GO" id="GO:0034213">
    <property type="term" value="P:quinolinate catabolic process"/>
    <property type="evidence" value="ECO:0007669"/>
    <property type="project" value="TreeGrafter"/>
</dbReference>
<protein>
    <recommendedName>
        <fullName evidence="2">Putative pyrophosphorylase ModD</fullName>
    </recommendedName>
</protein>
<dbReference type="Pfam" id="PF01729">
    <property type="entry name" value="QRPTase_C"/>
    <property type="match status" value="1"/>
</dbReference>
<dbReference type="InterPro" id="IPR037128">
    <property type="entry name" value="Quinolinate_PRibosylTase_N_sf"/>
</dbReference>
<dbReference type="EMBL" id="RAQU01000061">
    <property type="protein sequence ID" value="RKK03965.1"/>
    <property type="molecule type" value="Genomic_DNA"/>
</dbReference>
<dbReference type="PANTHER" id="PTHR32179:SF4">
    <property type="entry name" value="PYROPHOSPHORYLASE MODD-RELATED"/>
    <property type="match status" value="1"/>
</dbReference>
<evidence type="ECO:0000313" key="9">
    <source>
        <dbReference type="EMBL" id="RMI20678.1"/>
    </source>
</evidence>
<dbReference type="PIRSF" id="PIRSF006250">
    <property type="entry name" value="NadC_ModD"/>
    <property type="match status" value="1"/>
</dbReference>
<reference evidence="8 11" key="1">
    <citation type="submission" date="2018-09" db="EMBL/GenBank/DDBJ databases">
        <title>Roseomonas sp. nov., isolated from feces of Tibetan antelopes in the Qinghai-Tibet plateau, China.</title>
        <authorList>
            <person name="Tian Z."/>
        </authorList>
    </citation>
    <scope>NUCLEOTIDE SEQUENCE [LARGE SCALE GENOMIC DNA]</scope>
    <source>
        <strain evidence="9 10">Z23</strain>
        <strain evidence="8 11">Z24</strain>
    </source>
</reference>
<keyword evidence="10" id="KW-1185">Reference proteome</keyword>
<dbReference type="InterPro" id="IPR022412">
    <property type="entry name" value="Quinolinate_PRibosylTrfase_N"/>
</dbReference>
<dbReference type="InterPro" id="IPR036068">
    <property type="entry name" value="Nicotinate_pribotase-like_C"/>
</dbReference>
<evidence type="ECO:0000256" key="5">
    <source>
        <dbReference type="PIRNR" id="PIRNR006250"/>
    </source>
</evidence>
<evidence type="ECO:0000256" key="3">
    <source>
        <dbReference type="ARBA" id="ARBA00022676"/>
    </source>
</evidence>
<evidence type="ECO:0000313" key="8">
    <source>
        <dbReference type="EMBL" id="RKK03965.1"/>
    </source>
</evidence>
<evidence type="ECO:0000259" key="6">
    <source>
        <dbReference type="Pfam" id="PF01729"/>
    </source>
</evidence>
<dbReference type="Gene3D" id="3.90.1170.20">
    <property type="entry name" value="Quinolinate phosphoribosyl transferase, N-terminal domain"/>
    <property type="match status" value="1"/>
</dbReference>
<dbReference type="FunCoup" id="A0A3A9JHG3">
    <property type="interactions" value="598"/>
</dbReference>
<gene>
    <name evidence="8" type="primary">modD</name>
    <name evidence="8" type="ORF">D6Z83_11745</name>
    <name evidence="9" type="ORF">EBE87_14545</name>
</gene>
<dbReference type="PANTHER" id="PTHR32179">
    <property type="entry name" value="NICOTINATE-NUCLEOTIDE PYROPHOSPHORYLASE [CARBOXYLATING]"/>
    <property type="match status" value="1"/>
</dbReference>
<evidence type="ECO:0000256" key="2">
    <source>
        <dbReference type="ARBA" id="ARBA00019205"/>
    </source>
</evidence>
<evidence type="ECO:0000313" key="11">
    <source>
        <dbReference type="Proteomes" id="UP000278036"/>
    </source>
</evidence>
<dbReference type="GO" id="GO:0004514">
    <property type="term" value="F:nicotinate-nucleotide diphosphorylase (carboxylating) activity"/>
    <property type="evidence" value="ECO:0007669"/>
    <property type="project" value="InterPro"/>
</dbReference>
<evidence type="ECO:0000256" key="4">
    <source>
        <dbReference type="ARBA" id="ARBA00022679"/>
    </source>
</evidence>
<dbReference type="InterPro" id="IPR013785">
    <property type="entry name" value="Aldolase_TIM"/>
</dbReference>
<evidence type="ECO:0000313" key="10">
    <source>
        <dbReference type="Proteomes" id="UP000274097"/>
    </source>
</evidence>
<dbReference type="SUPFAM" id="SSF54675">
    <property type="entry name" value="Nicotinate/Quinolinate PRTase N-terminal domain-like"/>
    <property type="match status" value="1"/>
</dbReference>
<sequence length="283" mass="29618">MTFLISTARLEAMLREDAPYGDLTTQALDIGDTRGQAVLRAGATMMLCCAEEAEALFRLAGCTDAHRVAASGGLLEEGGTILTAEGPVSGLYLAARAAQALMETASGVASRAARIRSEARSARPDIVVACTRRHLPGIKDVMLKAIMTAGCIPNRLGLSDSLLVSAQHRAFLGREPAHRWVSRVRAVQPARRLVVEAFSVDEAVLLAHAGVDTVQCDGLSPEQFAEVSRALADHGSRPVLAAAGDIHEGNAAAYARAGADVLVTSAPFAAAPLDVKVTMDRLG</sequence>
<keyword evidence="3 5" id="KW-0328">Glycosyltransferase</keyword>
<accession>A0A3A9JHG3</accession>
<dbReference type="GO" id="GO:0009435">
    <property type="term" value="P:NAD+ biosynthetic process"/>
    <property type="evidence" value="ECO:0007669"/>
    <property type="project" value="InterPro"/>
</dbReference>
<dbReference type="RefSeq" id="WP_120638502.1">
    <property type="nucleotide sequence ID" value="NZ_RAQU01000061.1"/>
</dbReference>
<keyword evidence="4 5" id="KW-0808">Transferase</keyword>
<dbReference type="InterPro" id="IPR002638">
    <property type="entry name" value="Quinolinate_PRibosylTrfase_C"/>
</dbReference>
<dbReference type="InterPro" id="IPR027277">
    <property type="entry name" value="NadC/ModD"/>
</dbReference>
<dbReference type="InterPro" id="IPR006242">
    <property type="entry name" value="ModD"/>
</dbReference>
<dbReference type="InParanoid" id="A0A3A9JHG3"/>
<dbReference type="Pfam" id="PF02749">
    <property type="entry name" value="QRPTase_N"/>
    <property type="match status" value="1"/>
</dbReference>
<feature type="domain" description="Quinolinate phosphoribosyl transferase C-terminal" evidence="6">
    <location>
        <begin position="108"/>
        <end position="276"/>
    </location>
</feature>
<dbReference type="Proteomes" id="UP000274097">
    <property type="component" value="Unassembled WGS sequence"/>
</dbReference>
<dbReference type="EMBL" id="RFLX01000010">
    <property type="protein sequence ID" value="RMI20678.1"/>
    <property type="molecule type" value="Genomic_DNA"/>
</dbReference>
<dbReference type="OrthoDB" id="8216773at2"/>
<feature type="domain" description="Quinolinate phosphoribosyl transferase N-terminal" evidence="7">
    <location>
        <begin position="22"/>
        <end position="106"/>
    </location>
</feature>
<evidence type="ECO:0000259" key="7">
    <source>
        <dbReference type="Pfam" id="PF02749"/>
    </source>
</evidence>
<comment type="similarity">
    <text evidence="1 5">Belongs to the NadC/ModD family.</text>
</comment>
<dbReference type="AlphaFoldDB" id="A0A3A9JHG3"/>
<comment type="caution">
    <text evidence="8">The sequence shown here is derived from an EMBL/GenBank/DDBJ whole genome shotgun (WGS) entry which is preliminary data.</text>
</comment>
<organism evidence="8 11">
    <name type="scientific">Teichococcus wenyumeiae</name>
    <dbReference type="NCBI Taxonomy" id="2478470"/>
    <lineage>
        <taxon>Bacteria</taxon>
        <taxon>Pseudomonadati</taxon>
        <taxon>Pseudomonadota</taxon>
        <taxon>Alphaproteobacteria</taxon>
        <taxon>Acetobacterales</taxon>
        <taxon>Roseomonadaceae</taxon>
        <taxon>Roseomonas</taxon>
    </lineage>
</organism>
<dbReference type="GO" id="GO:0005737">
    <property type="term" value="C:cytoplasm"/>
    <property type="evidence" value="ECO:0007669"/>
    <property type="project" value="TreeGrafter"/>
</dbReference>
<dbReference type="SUPFAM" id="SSF51690">
    <property type="entry name" value="Nicotinate/Quinolinate PRTase C-terminal domain-like"/>
    <property type="match status" value="1"/>
</dbReference>
<dbReference type="Proteomes" id="UP000278036">
    <property type="component" value="Unassembled WGS sequence"/>
</dbReference>